<dbReference type="Proteomes" id="UP001145021">
    <property type="component" value="Unassembled WGS sequence"/>
</dbReference>
<dbReference type="EMBL" id="JANBOH010000034">
    <property type="protein sequence ID" value="KAJ1647272.1"/>
    <property type="molecule type" value="Genomic_DNA"/>
</dbReference>
<proteinExistence type="predicted"/>
<feature type="region of interest" description="Disordered" evidence="1">
    <location>
        <begin position="651"/>
        <end position="670"/>
    </location>
</feature>
<feature type="region of interest" description="Disordered" evidence="1">
    <location>
        <begin position="711"/>
        <end position="759"/>
    </location>
</feature>
<comment type="caution">
    <text evidence="3">The sequence shown here is derived from an EMBL/GenBank/DDBJ whole genome shotgun (WGS) entry which is preliminary data.</text>
</comment>
<name>A0A9W7XPU3_9FUNG</name>
<evidence type="ECO:0000313" key="4">
    <source>
        <dbReference type="Proteomes" id="UP001145021"/>
    </source>
</evidence>
<evidence type="ECO:0000256" key="1">
    <source>
        <dbReference type="SAM" id="MobiDB-lite"/>
    </source>
</evidence>
<accession>A0A9W7XPU3</accession>
<dbReference type="InterPro" id="IPR001810">
    <property type="entry name" value="F-box_dom"/>
</dbReference>
<feature type="compositionally biased region" description="Polar residues" evidence="1">
    <location>
        <begin position="654"/>
        <end position="670"/>
    </location>
</feature>
<evidence type="ECO:0000313" key="3">
    <source>
        <dbReference type="EMBL" id="KAJ1647272.1"/>
    </source>
</evidence>
<evidence type="ECO:0000259" key="2">
    <source>
        <dbReference type="PROSITE" id="PS50181"/>
    </source>
</evidence>
<feature type="region of interest" description="Disordered" evidence="1">
    <location>
        <begin position="131"/>
        <end position="150"/>
    </location>
</feature>
<protein>
    <recommendedName>
        <fullName evidence="2">F-box domain-containing protein</fullName>
    </recommendedName>
</protein>
<dbReference type="PROSITE" id="PS50181">
    <property type="entry name" value="FBOX"/>
    <property type="match status" value="1"/>
</dbReference>
<dbReference type="AlphaFoldDB" id="A0A9W7XPU3"/>
<gene>
    <name evidence="3" type="ORF">LPJ64_001318</name>
</gene>
<organism evidence="3 4">
    <name type="scientific">Coemansia asiatica</name>
    <dbReference type="NCBI Taxonomy" id="1052880"/>
    <lineage>
        <taxon>Eukaryota</taxon>
        <taxon>Fungi</taxon>
        <taxon>Fungi incertae sedis</taxon>
        <taxon>Zoopagomycota</taxon>
        <taxon>Kickxellomycotina</taxon>
        <taxon>Kickxellomycetes</taxon>
        <taxon>Kickxellales</taxon>
        <taxon>Kickxellaceae</taxon>
        <taxon>Coemansia</taxon>
    </lineage>
</organism>
<feature type="compositionally biased region" description="Basic and acidic residues" evidence="1">
    <location>
        <begin position="736"/>
        <end position="759"/>
    </location>
</feature>
<feature type="domain" description="F-box" evidence="2">
    <location>
        <begin position="197"/>
        <end position="238"/>
    </location>
</feature>
<sequence>MSDYDDENAANANKPSWIALPSPKAIIDRTTKFVLNAAHGKSRSLIPTNEEDTVQRTIEFGETGVIDWDEEEELNAGNMHQDEMGNQEDEEEEEEERALGQLSLRRKNTLLVLESEILKGKWNGYAIETRRHGDSESGDYASDRSATPPGMIRVRRLESTKLPLRKRKTIGSGNSHHPHSFMGQRPFGFVANDRMRRIPLINLPSRVISRILELLPVPAMLSLLNSCRVIRRVMHRHEPGANESNDAVGSEAYTVAGLRVWWVLIQRMGWRIWHERVRGREKRQRVSVPRSHRRLMKEICGVEDENELMDILNVEPDLLFKALYDNLFTDYIAFRSLDNPTPLLLWHDSADSVDSSQIRMRSPEQVAERLDQLQWFGRGCFTYDSDMINRRIVIVTDRFEYAYREKFKKAFIRTECSLMCTYARVLEHIREGRGCIRLLVDSHPLLARNQEAIDARLSSYAYVLEASGRTVDSYTFGQFLDGMQLLVKEFSRVVSMALPPPRLPTSALHCFVRTMFTGDGLALATLNNLYSHLRSIPIATPDSTAVSGMRVVPDEATKDILYLSVVADVVALLLAAADEWAEMTPVAIPVELGRRCVFSAFEDVIFDYVVLERRIIERSYDEGLSRWISKSRNADPLRDLMGVTVTDSGRCRDSVSSVQSGNQTMYHQRTNTTSDSIKLVNFRQRQQQMDEYKIRVLKVLESKLKINLPPEMLNSEGQIEEQAAEEEEEEEEADREDNGNGNDRELSKTGARSEEEKDQ</sequence>
<feature type="compositionally biased region" description="Acidic residues" evidence="1">
    <location>
        <begin position="718"/>
        <end position="735"/>
    </location>
</feature>
<reference evidence="3" key="1">
    <citation type="submission" date="2022-07" db="EMBL/GenBank/DDBJ databases">
        <title>Phylogenomic reconstructions and comparative analyses of Kickxellomycotina fungi.</title>
        <authorList>
            <person name="Reynolds N.K."/>
            <person name="Stajich J.E."/>
            <person name="Barry K."/>
            <person name="Grigoriev I.V."/>
            <person name="Crous P."/>
            <person name="Smith M.E."/>
        </authorList>
    </citation>
    <scope>NUCLEOTIDE SEQUENCE</scope>
    <source>
        <strain evidence="3">NBRC 105413</strain>
    </source>
</reference>
<keyword evidence="4" id="KW-1185">Reference proteome</keyword>